<protein>
    <submittedName>
        <fullName evidence="1">Callose synthase 7</fullName>
    </submittedName>
</protein>
<dbReference type="EMBL" id="CM045772">
    <property type="protein sequence ID" value="KAI7986339.1"/>
    <property type="molecule type" value="Genomic_DNA"/>
</dbReference>
<reference evidence="1 2" key="1">
    <citation type="journal article" date="2022" name="Plant J.">
        <title>Chromosome-level genome of Camellia lanceoleosa provides a valuable resource for understanding genome evolution and self-incompatibility.</title>
        <authorList>
            <person name="Gong W."/>
            <person name="Xiao S."/>
            <person name="Wang L."/>
            <person name="Liao Z."/>
            <person name="Chang Y."/>
            <person name="Mo W."/>
            <person name="Hu G."/>
            <person name="Li W."/>
            <person name="Zhao G."/>
            <person name="Zhu H."/>
            <person name="Hu X."/>
            <person name="Ji K."/>
            <person name="Xiang X."/>
            <person name="Song Q."/>
            <person name="Yuan D."/>
            <person name="Jin S."/>
            <person name="Zhang L."/>
        </authorList>
    </citation>
    <scope>NUCLEOTIDE SEQUENCE [LARGE SCALE GENOMIC DNA]</scope>
    <source>
        <strain evidence="1">SQ_2022a</strain>
    </source>
</reference>
<dbReference type="Proteomes" id="UP001060215">
    <property type="component" value="Chromosome 15"/>
</dbReference>
<accession>A0ACC0FCX9</accession>
<sequence length="252" mass="28616">MQEEGAGELRWHTILDLECYCFIALFLFRTSLAIEKHQSLVGGEAAHNAAGGGVTHNEAVNFFLRIKATLHIILSWYAWRSLGFSQILRYLLKFVVAAFWLVVLPIAYSKSVQNPTGLVKFFSQWTGDWWAQPFYNYCVAIYLIPNILAALLFLLPFLRRFLERSNWHIVVLMMCRSSTRNIGVVIAIWAPIVLVYFMDTQIWYAIFSTIVGGIYGAFSHLGEAWNSSSTASSEVAQSLQWLVHLPSPSKSQ</sequence>
<evidence type="ECO:0000313" key="2">
    <source>
        <dbReference type="Proteomes" id="UP001060215"/>
    </source>
</evidence>
<name>A0ACC0FCX9_9ERIC</name>
<comment type="caution">
    <text evidence="1">The sequence shown here is derived from an EMBL/GenBank/DDBJ whole genome shotgun (WGS) entry which is preliminary data.</text>
</comment>
<proteinExistence type="predicted"/>
<gene>
    <name evidence="1" type="ORF">LOK49_LG14G00067</name>
</gene>
<evidence type="ECO:0000313" key="1">
    <source>
        <dbReference type="EMBL" id="KAI7986339.1"/>
    </source>
</evidence>
<keyword evidence="2" id="KW-1185">Reference proteome</keyword>
<organism evidence="1 2">
    <name type="scientific">Camellia lanceoleosa</name>
    <dbReference type="NCBI Taxonomy" id="1840588"/>
    <lineage>
        <taxon>Eukaryota</taxon>
        <taxon>Viridiplantae</taxon>
        <taxon>Streptophyta</taxon>
        <taxon>Embryophyta</taxon>
        <taxon>Tracheophyta</taxon>
        <taxon>Spermatophyta</taxon>
        <taxon>Magnoliopsida</taxon>
        <taxon>eudicotyledons</taxon>
        <taxon>Gunneridae</taxon>
        <taxon>Pentapetalae</taxon>
        <taxon>asterids</taxon>
        <taxon>Ericales</taxon>
        <taxon>Theaceae</taxon>
        <taxon>Camellia</taxon>
    </lineage>
</organism>